<evidence type="ECO:0000313" key="2">
    <source>
        <dbReference type="Proteomes" id="UP001060085"/>
    </source>
</evidence>
<organism evidence="1 2">
    <name type="scientific">Catharanthus roseus</name>
    <name type="common">Madagascar periwinkle</name>
    <name type="synonym">Vinca rosea</name>
    <dbReference type="NCBI Taxonomy" id="4058"/>
    <lineage>
        <taxon>Eukaryota</taxon>
        <taxon>Viridiplantae</taxon>
        <taxon>Streptophyta</taxon>
        <taxon>Embryophyta</taxon>
        <taxon>Tracheophyta</taxon>
        <taxon>Spermatophyta</taxon>
        <taxon>Magnoliopsida</taxon>
        <taxon>eudicotyledons</taxon>
        <taxon>Gunneridae</taxon>
        <taxon>Pentapetalae</taxon>
        <taxon>asterids</taxon>
        <taxon>lamiids</taxon>
        <taxon>Gentianales</taxon>
        <taxon>Apocynaceae</taxon>
        <taxon>Rauvolfioideae</taxon>
        <taxon>Vinceae</taxon>
        <taxon>Catharanthinae</taxon>
        <taxon>Catharanthus</taxon>
    </lineage>
</organism>
<evidence type="ECO:0000313" key="1">
    <source>
        <dbReference type="EMBL" id="KAI5662134.1"/>
    </source>
</evidence>
<proteinExistence type="predicted"/>
<reference evidence="2" key="1">
    <citation type="journal article" date="2023" name="Nat. Plants">
        <title>Single-cell RNA sequencing provides a high-resolution roadmap for understanding the multicellular compartmentation of specialized metabolism.</title>
        <authorList>
            <person name="Sun S."/>
            <person name="Shen X."/>
            <person name="Li Y."/>
            <person name="Li Y."/>
            <person name="Wang S."/>
            <person name="Li R."/>
            <person name="Zhang H."/>
            <person name="Shen G."/>
            <person name="Guo B."/>
            <person name="Wei J."/>
            <person name="Xu J."/>
            <person name="St-Pierre B."/>
            <person name="Chen S."/>
            <person name="Sun C."/>
        </authorList>
    </citation>
    <scope>NUCLEOTIDE SEQUENCE [LARGE SCALE GENOMIC DNA]</scope>
</reference>
<gene>
    <name evidence="1" type="ORF">M9H77_21457</name>
</gene>
<accession>A0ACC0ANI4</accession>
<comment type="caution">
    <text evidence="1">The sequence shown here is derived from an EMBL/GenBank/DDBJ whole genome shotgun (WGS) entry which is preliminary data.</text>
</comment>
<dbReference type="Proteomes" id="UP001060085">
    <property type="component" value="Linkage Group LG05"/>
</dbReference>
<protein>
    <submittedName>
        <fullName evidence="1">Uncharacterized protein</fullName>
    </submittedName>
</protein>
<dbReference type="EMBL" id="CM044705">
    <property type="protein sequence ID" value="KAI5662134.1"/>
    <property type="molecule type" value="Genomic_DNA"/>
</dbReference>
<sequence length="180" mass="20078">MAPRDSTLKSSSFTTVIEPKRMLQGAHCALRFETISISEIVTLEKTKEEQAVQLFANPLFILNPPPPMAECTMVYDLIEQIAMNSSRPDLGSSNHSPAVVIFQEDLLPMSPCELTRTAPCPSNILWCRAKSHGPNLGTSQDNDLSCNRRQRWFAGAFTAAHRLVEVGVGVGWWWISFFLL</sequence>
<name>A0ACC0ANI4_CATRO</name>
<keyword evidence="2" id="KW-1185">Reference proteome</keyword>